<reference evidence="8 9" key="1">
    <citation type="submission" date="2024-04" db="EMBL/GenBank/DDBJ databases">
        <title>Phyllosticta paracitricarpa is synonymous to the EU quarantine fungus P. citricarpa based on phylogenomic analyses.</title>
        <authorList>
            <consortium name="Lawrence Berkeley National Laboratory"/>
            <person name="Van Ingen-Buijs V.A."/>
            <person name="Van Westerhoven A.C."/>
            <person name="Haridas S."/>
            <person name="Skiadas P."/>
            <person name="Martin F."/>
            <person name="Groenewald J.Z."/>
            <person name="Crous P.W."/>
            <person name="Seidl M.F."/>
        </authorList>
    </citation>
    <scope>NUCLEOTIDE SEQUENCE [LARGE SCALE GENOMIC DNA]</scope>
    <source>
        <strain evidence="8 9">CBS 123371</strain>
    </source>
</reference>
<feature type="transmembrane region" description="Helical" evidence="7">
    <location>
        <begin position="488"/>
        <end position="508"/>
    </location>
</feature>
<sequence length="528" mass="58347">MASPNDSKSVLTQDFGQSSLHSGEISDSPQKLEGRVPPEKSVKRVFGFFQLLFTILVYQSGWEGPVSNLLPVFLNGGPQVLIWGLVIVWIGALAQSASLAEMASITPIAGAQYHWTAAFAPRRCHKFITWIQAWMTWVAWVALLASVLNVVTNLIQGTVILNYPGFTFESWQTWLIMMCLLSFLYTINIFLYWIVPMYELMTGVLHLLLFFVYIGILLGFQKKKASADFVFFHRVDSPTTSGWPTNAVSWHLGLLTPIYIFSGFDAGVNLSEETCKAKMAVPRVIFWNIVACGFFAIPMAIVTLFSAGDYISQVLKSPFPFIEICARVTGSRVLATWMGIGLIFIGIGCSLGTFLSASRLTWAWARDNGFGRASPYIAEVNSRQIPARAVTVASLAAAVIALPNIKSKLIFAAMTSLATLALYLSYALAISCMLLNRFGLGSQTKSLGQWNWGRLGPFINAYAIVHSLYMAFWLPWPSTLPVSAQNMNWAGPVVGFILLIVGGIYPFVKNTWRGLDEVHVEKVVNELS</sequence>
<feature type="transmembrane region" description="Helical" evidence="7">
    <location>
        <begin position="45"/>
        <end position="62"/>
    </location>
</feature>
<feature type="transmembrane region" description="Helical" evidence="7">
    <location>
        <begin position="385"/>
        <end position="403"/>
    </location>
</feature>
<protein>
    <submittedName>
        <fullName evidence="8">Amino acid/polyamine transporter I</fullName>
    </submittedName>
</protein>
<keyword evidence="4 7" id="KW-1133">Transmembrane helix</keyword>
<feature type="transmembrane region" description="Helical" evidence="7">
    <location>
        <begin position="247"/>
        <end position="264"/>
    </location>
</feature>
<evidence type="ECO:0000256" key="7">
    <source>
        <dbReference type="SAM" id="Phobius"/>
    </source>
</evidence>
<organism evidence="8 9">
    <name type="scientific">Phyllosticta citriasiana</name>
    <dbReference type="NCBI Taxonomy" id="595635"/>
    <lineage>
        <taxon>Eukaryota</taxon>
        <taxon>Fungi</taxon>
        <taxon>Dikarya</taxon>
        <taxon>Ascomycota</taxon>
        <taxon>Pezizomycotina</taxon>
        <taxon>Dothideomycetes</taxon>
        <taxon>Dothideomycetes incertae sedis</taxon>
        <taxon>Botryosphaeriales</taxon>
        <taxon>Phyllostictaceae</taxon>
        <taxon>Phyllosticta</taxon>
    </lineage>
</organism>
<dbReference type="InterPro" id="IPR002293">
    <property type="entry name" value="AA/rel_permease1"/>
</dbReference>
<keyword evidence="9" id="KW-1185">Reference proteome</keyword>
<dbReference type="PIRSF" id="PIRSF006060">
    <property type="entry name" value="AA_transporter"/>
    <property type="match status" value="1"/>
</dbReference>
<feature type="transmembrane region" description="Helical" evidence="7">
    <location>
        <begin position="409"/>
        <end position="435"/>
    </location>
</feature>
<feature type="transmembrane region" description="Helical" evidence="7">
    <location>
        <begin position="171"/>
        <end position="193"/>
    </location>
</feature>
<dbReference type="Gene3D" id="1.20.1740.10">
    <property type="entry name" value="Amino acid/polyamine transporter I"/>
    <property type="match status" value="1"/>
</dbReference>
<accession>A0ABR1KE79</accession>
<evidence type="ECO:0000256" key="4">
    <source>
        <dbReference type="ARBA" id="ARBA00022989"/>
    </source>
</evidence>
<evidence type="ECO:0000256" key="2">
    <source>
        <dbReference type="ARBA" id="ARBA00022448"/>
    </source>
</evidence>
<evidence type="ECO:0000256" key="5">
    <source>
        <dbReference type="ARBA" id="ARBA00023136"/>
    </source>
</evidence>
<feature type="transmembrane region" description="Helical" evidence="7">
    <location>
        <begin position="337"/>
        <end position="364"/>
    </location>
</feature>
<dbReference type="PANTHER" id="PTHR45649:SF5">
    <property type="entry name" value="GABA TRANSPORTER (EUROFUNG)-RELATED"/>
    <property type="match status" value="1"/>
</dbReference>
<proteinExistence type="predicted"/>
<dbReference type="PANTHER" id="PTHR45649">
    <property type="entry name" value="AMINO-ACID PERMEASE BAT1"/>
    <property type="match status" value="1"/>
</dbReference>
<feature type="compositionally biased region" description="Polar residues" evidence="6">
    <location>
        <begin position="1"/>
        <end position="29"/>
    </location>
</feature>
<evidence type="ECO:0000256" key="6">
    <source>
        <dbReference type="SAM" id="MobiDB-lite"/>
    </source>
</evidence>
<feature type="transmembrane region" description="Helical" evidence="7">
    <location>
        <begin position="455"/>
        <end position="476"/>
    </location>
</feature>
<keyword evidence="3 7" id="KW-0812">Transmembrane</keyword>
<comment type="subcellular location">
    <subcellularLocation>
        <location evidence="1">Membrane</location>
        <topology evidence="1">Multi-pass membrane protein</topology>
    </subcellularLocation>
</comment>
<dbReference type="Pfam" id="PF13520">
    <property type="entry name" value="AA_permease_2"/>
    <property type="match status" value="1"/>
</dbReference>
<name>A0ABR1KE79_9PEZI</name>
<gene>
    <name evidence="8" type="ORF">IWZ03DRAFT_430709</name>
</gene>
<evidence type="ECO:0000256" key="3">
    <source>
        <dbReference type="ARBA" id="ARBA00022692"/>
    </source>
</evidence>
<keyword evidence="2" id="KW-0813">Transport</keyword>
<keyword evidence="5 7" id="KW-0472">Membrane</keyword>
<evidence type="ECO:0000313" key="9">
    <source>
        <dbReference type="Proteomes" id="UP001363622"/>
    </source>
</evidence>
<feature type="transmembrane region" description="Helical" evidence="7">
    <location>
        <begin position="82"/>
        <end position="106"/>
    </location>
</feature>
<feature type="region of interest" description="Disordered" evidence="6">
    <location>
        <begin position="1"/>
        <end position="36"/>
    </location>
</feature>
<evidence type="ECO:0000313" key="8">
    <source>
        <dbReference type="EMBL" id="KAK7512855.1"/>
    </source>
</evidence>
<dbReference type="Proteomes" id="UP001363622">
    <property type="component" value="Unassembled WGS sequence"/>
</dbReference>
<feature type="transmembrane region" description="Helical" evidence="7">
    <location>
        <begin position="285"/>
        <end position="307"/>
    </location>
</feature>
<evidence type="ECO:0000256" key="1">
    <source>
        <dbReference type="ARBA" id="ARBA00004141"/>
    </source>
</evidence>
<comment type="caution">
    <text evidence="8">The sequence shown here is derived from an EMBL/GenBank/DDBJ whole genome shotgun (WGS) entry which is preliminary data.</text>
</comment>
<feature type="transmembrane region" description="Helical" evidence="7">
    <location>
        <begin position="127"/>
        <end position="151"/>
    </location>
</feature>
<dbReference type="EMBL" id="JBBPHU010000010">
    <property type="protein sequence ID" value="KAK7512855.1"/>
    <property type="molecule type" value="Genomic_DNA"/>
</dbReference>
<feature type="transmembrane region" description="Helical" evidence="7">
    <location>
        <begin position="200"/>
        <end position="220"/>
    </location>
</feature>